<keyword evidence="7 11" id="KW-0175">Coiled coil</keyword>
<feature type="region of interest" description="Disordered" evidence="12">
    <location>
        <begin position="1"/>
        <end position="30"/>
    </location>
</feature>
<evidence type="ECO:0000256" key="5">
    <source>
        <dbReference type="ARBA" id="ARBA00022701"/>
    </source>
</evidence>
<keyword evidence="9" id="KW-0206">Cytoskeleton</keyword>
<feature type="region of interest" description="Disordered" evidence="12">
    <location>
        <begin position="109"/>
        <end position="139"/>
    </location>
</feature>
<dbReference type="InParanoid" id="A0A2R5GL82"/>
<evidence type="ECO:0000256" key="6">
    <source>
        <dbReference type="ARBA" id="ARBA00022846"/>
    </source>
</evidence>
<dbReference type="Proteomes" id="UP000241890">
    <property type="component" value="Unassembled WGS sequence"/>
</dbReference>
<keyword evidence="5" id="KW-0493">Microtubule</keyword>
<dbReference type="PANTHER" id="PTHR31543:SF0">
    <property type="entry name" value="DYNEIN REGULATORY COMPLEX SUBUNIT 4"/>
    <property type="match status" value="1"/>
</dbReference>
<proteinExistence type="inferred from homology"/>
<dbReference type="AlphaFoldDB" id="A0A2R5GL82"/>
<evidence type="ECO:0000256" key="9">
    <source>
        <dbReference type="ARBA" id="ARBA00023212"/>
    </source>
</evidence>
<keyword evidence="6" id="KW-0282">Flagellum</keyword>
<dbReference type="Pfam" id="PF13851">
    <property type="entry name" value="GAS"/>
    <property type="match status" value="1"/>
</dbReference>
<evidence type="ECO:0000256" key="7">
    <source>
        <dbReference type="ARBA" id="ARBA00023054"/>
    </source>
</evidence>
<dbReference type="OrthoDB" id="767661at2759"/>
<accession>A0A2R5GL82</accession>
<gene>
    <name evidence="14" type="ORF">FCC1311_072802</name>
</gene>
<keyword evidence="15" id="KW-1185">Reference proteome</keyword>
<comment type="similarity">
    <text evidence="3">Belongs to the DRC4 family.</text>
</comment>
<evidence type="ECO:0000259" key="13">
    <source>
        <dbReference type="Pfam" id="PF13851"/>
    </source>
</evidence>
<evidence type="ECO:0000313" key="15">
    <source>
        <dbReference type="Proteomes" id="UP000241890"/>
    </source>
</evidence>
<dbReference type="GO" id="GO:0031514">
    <property type="term" value="C:motile cilium"/>
    <property type="evidence" value="ECO:0007669"/>
    <property type="project" value="UniProtKB-SubCell"/>
</dbReference>
<organism evidence="14 15">
    <name type="scientific">Hondaea fermentalgiana</name>
    <dbReference type="NCBI Taxonomy" id="2315210"/>
    <lineage>
        <taxon>Eukaryota</taxon>
        <taxon>Sar</taxon>
        <taxon>Stramenopiles</taxon>
        <taxon>Bigyra</taxon>
        <taxon>Labyrinthulomycetes</taxon>
        <taxon>Thraustochytrida</taxon>
        <taxon>Thraustochytriidae</taxon>
        <taxon>Hondaea</taxon>
    </lineage>
</organism>
<protein>
    <submittedName>
        <fullName evidence="14">Growth arrest-specific protein 8-like</fullName>
    </submittedName>
</protein>
<keyword evidence="10" id="KW-0966">Cell projection</keyword>
<evidence type="ECO:0000256" key="12">
    <source>
        <dbReference type="SAM" id="MobiDB-lite"/>
    </source>
</evidence>
<evidence type="ECO:0000313" key="14">
    <source>
        <dbReference type="EMBL" id="GBG31059.1"/>
    </source>
</evidence>
<dbReference type="GO" id="GO:0005874">
    <property type="term" value="C:microtubule"/>
    <property type="evidence" value="ECO:0007669"/>
    <property type="project" value="UniProtKB-KW"/>
</dbReference>
<feature type="domain" description="Growth arrest-specific protein 8" evidence="13">
    <location>
        <begin position="222"/>
        <end position="418"/>
    </location>
</feature>
<reference evidence="14 15" key="1">
    <citation type="submission" date="2017-12" db="EMBL/GenBank/DDBJ databases">
        <title>Sequencing, de novo assembly and annotation of complete genome of a new Thraustochytrid species, strain FCC1311.</title>
        <authorList>
            <person name="Sedici K."/>
            <person name="Godart F."/>
            <person name="Aiese Cigliano R."/>
            <person name="Sanseverino W."/>
            <person name="Barakat M."/>
            <person name="Ortet P."/>
            <person name="Marechal E."/>
            <person name="Cagnac O."/>
            <person name="Amato A."/>
        </authorList>
    </citation>
    <scope>NUCLEOTIDE SEQUENCE [LARGE SCALE GENOMIC DNA]</scope>
</reference>
<dbReference type="GO" id="GO:0031267">
    <property type="term" value="F:small GTPase binding"/>
    <property type="evidence" value="ECO:0007669"/>
    <property type="project" value="InterPro"/>
</dbReference>
<feature type="coiled-coil region" evidence="11">
    <location>
        <begin position="249"/>
        <end position="335"/>
    </location>
</feature>
<feature type="compositionally biased region" description="Acidic residues" evidence="12">
    <location>
        <begin position="17"/>
        <end position="29"/>
    </location>
</feature>
<keyword evidence="4" id="KW-0963">Cytoplasm</keyword>
<evidence type="ECO:0000256" key="1">
    <source>
        <dbReference type="ARBA" id="ARBA00004230"/>
    </source>
</evidence>
<evidence type="ECO:0000256" key="4">
    <source>
        <dbReference type="ARBA" id="ARBA00022490"/>
    </source>
</evidence>
<comment type="subcellular location">
    <subcellularLocation>
        <location evidence="1">Cell projection</location>
        <location evidence="1">Cilium</location>
        <location evidence="1">Flagellum</location>
    </subcellularLocation>
    <subcellularLocation>
        <location evidence="2">Cytoplasm</location>
        <location evidence="2">Cytoskeleton</location>
    </subcellularLocation>
</comment>
<evidence type="ECO:0000256" key="11">
    <source>
        <dbReference type="SAM" id="Coils"/>
    </source>
</evidence>
<dbReference type="PANTHER" id="PTHR31543">
    <property type="entry name" value="DYNEIN REGULATORY COMPLEX SUBUNIT 4"/>
    <property type="match status" value="1"/>
</dbReference>
<dbReference type="InterPro" id="IPR039308">
    <property type="entry name" value="GAS8"/>
</dbReference>
<evidence type="ECO:0000256" key="2">
    <source>
        <dbReference type="ARBA" id="ARBA00004245"/>
    </source>
</evidence>
<dbReference type="GO" id="GO:0048870">
    <property type="term" value="P:cell motility"/>
    <property type="evidence" value="ECO:0007669"/>
    <property type="project" value="InterPro"/>
</dbReference>
<dbReference type="FunCoup" id="A0A2R5GL82">
    <property type="interactions" value="2"/>
</dbReference>
<dbReference type="GO" id="GO:0008017">
    <property type="term" value="F:microtubule binding"/>
    <property type="evidence" value="ECO:0007669"/>
    <property type="project" value="InterPro"/>
</dbReference>
<name>A0A2R5GL82_9STRA</name>
<evidence type="ECO:0000256" key="10">
    <source>
        <dbReference type="ARBA" id="ARBA00023273"/>
    </source>
</evidence>
<keyword evidence="8" id="KW-0969">Cilium</keyword>
<evidence type="ECO:0000256" key="8">
    <source>
        <dbReference type="ARBA" id="ARBA00023069"/>
    </source>
</evidence>
<comment type="caution">
    <text evidence="14">The sequence shown here is derived from an EMBL/GenBank/DDBJ whole genome shotgun (WGS) entry which is preliminary data.</text>
</comment>
<dbReference type="InterPro" id="IPR025593">
    <property type="entry name" value="GAS8_dom"/>
</dbReference>
<feature type="compositionally biased region" description="Basic and acidic residues" evidence="12">
    <location>
        <begin position="129"/>
        <end position="139"/>
    </location>
</feature>
<sequence>MGKKAKKGKKGGKDEAPPEEPSEFDEMPEEDLRKAIEELDKQLEKARADRNYVQVERDTIQTFYDISRKEVQQCELDIMTKEKEMEQLEENHRVEVRVYAQKVKHLEYEHKNNMKQSAAEGDAQEEEERLGHEGRVDGLKDGKKSLKMELLEVQLENGETVRQMQDTHKKNLSKLDETFEENLETLRKKYEDNLEDLRQELELRRKVEIHEIEERKNSHINDLMKNHDKAFHQIKTYYNDITHDNLKLIRSLKEEVSEMRKKATANQKLMYEIAQENKRLSEPLAVAVKEVAELRHKLKDFEKDKTSLKYATARLKRLKQDLTQQSAQHKDLETRFRSTEFERDKIYDTFEETISDVQRKAEFKNVLLEQRLGQMRHTQEERLQQIRALCANVDPVTLQRVTQELDRVIDERDSSIESMENYLALVQKTHNDTVRTLTEKLREFGIPEEDATLAKLLSTQTSTVPAGLLA</sequence>
<dbReference type="EMBL" id="BEYU01000089">
    <property type="protein sequence ID" value="GBG31059.1"/>
    <property type="molecule type" value="Genomic_DNA"/>
</dbReference>
<dbReference type="GO" id="GO:0005794">
    <property type="term" value="C:Golgi apparatus"/>
    <property type="evidence" value="ECO:0007669"/>
    <property type="project" value="TreeGrafter"/>
</dbReference>
<feature type="coiled-coil region" evidence="11">
    <location>
        <begin position="169"/>
        <end position="207"/>
    </location>
</feature>
<evidence type="ECO:0000256" key="3">
    <source>
        <dbReference type="ARBA" id="ARBA00009859"/>
    </source>
</evidence>
<feature type="compositionally biased region" description="Basic residues" evidence="12">
    <location>
        <begin position="1"/>
        <end position="10"/>
    </location>
</feature>